<dbReference type="eggNOG" id="ENOG5033FQ5">
    <property type="taxonomic scope" value="Bacteria"/>
</dbReference>
<accession>B8I5S6</accession>
<evidence type="ECO:0000313" key="1">
    <source>
        <dbReference type="EMBL" id="ACL74743.1"/>
    </source>
</evidence>
<dbReference type="OrthoDB" id="1739807at2"/>
<dbReference type="STRING" id="394503.Ccel_0358"/>
<dbReference type="HOGENOM" id="CLU_174622_0_0_9"/>
<dbReference type="AlphaFoldDB" id="B8I5S6"/>
<protein>
    <recommendedName>
        <fullName evidence="3">Membrane trafficking protein</fullName>
    </recommendedName>
</protein>
<organism evidence="1 2">
    <name type="scientific">Ruminiclostridium cellulolyticum (strain ATCC 35319 / DSM 5812 / JCM 6584 / H10)</name>
    <name type="common">Clostridium cellulolyticum</name>
    <dbReference type="NCBI Taxonomy" id="394503"/>
    <lineage>
        <taxon>Bacteria</taxon>
        <taxon>Bacillati</taxon>
        <taxon>Bacillota</taxon>
        <taxon>Clostridia</taxon>
        <taxon>Eubacteriales</taxon>
        <taxon>Oscillospiraceae</taxon>
        <taxon>Ruminiclostridium</taxon>
    </lineage>
</organism>
<dbReference type="KEGG" id="cce:Ccel_0358"/>
<evidence type="ECO:0000313" key="2">
    <source>
        <dbReference type="Proteomes" id="UP000001349"/>
    </source>
</evidence>
<reference evidence="1 2" key="1">
    <citation type="submission" date="2009-01" db="EMBL/GenBank/DDBJ databases">
        <title>Complete sequence of Clostridium cellulolyticum H10.</title>
        <authorList>
            <consortium name="US DOE Joint Genome Institute"/>
            <person name="Lucas S."/>
            <person name="Copeland A."/>
            <person name="Lapidus A."/>
            <person name="Glavina del Rio T."/>
            <person name="Dalin E."/>
            <person name="Tice H."/>
            <person name="Bruce D."/>
            <person name="Goodwin L."/>
            <person name="Pitluck S."/>
            <person name="Chertkov O."/>
            <person name="Saunders E."/>
            <person name="Brettin T."/>
            <person name="Detter J.C."/>
            <person name="Han C."/>
            <person name="Larimer F."/>
            <person name="Land M."/>
            <person name="Hauser L."/>
            <person name="Kyrpides N."/>
            <person name="Ivanova N."/>
            <person name="Zhou J."/>
            <person name="Richardson P."/>
        </authorList>
    </citation>
    <scope>NUCLEOTIDE SEQUENCE [LARGE SCALE GENOMIC DNA]</scope>
    <source>
        <strain evidence="2">ATCC 35319 / DSM 5812 / JCM 6584 / H10</strain>
    </source>
</reference>
<name>B8I5S6_RUMCH</name>
<dbReference type="Proteomes" id="UP000001349">
    <property type="component" value="Chromosome"/>
</dbReference>
<dbReference type="EMBL" id="CP001348">
    <property type="protein sequence ID" value="ACL74743.1"/>
    <property type="molecule type" value="Genomic_DNA"/>
</dbReference>
<sequence>MGDSLGKKIQEMMQDKMVQSKVNKAIDMLKKDSTKDLEKKLSAINKDELMEKVNEFDEEKLKNIKIDKDEIKKKITQKDLDKLQKILGKDSDVIMKKVNDFLNS</sequence>
<keyword evidence="2" id="KW-1185">Reference proteome</keyword>
<dbReference type="RefSeq" id="WP_012634807.1">
    <property type="nucleotide sequence ID" value="NC_011898.1"/>
</dbReference>
<proteinExistence type="predicted"/>
<gene>
    <name evidence="1" type="ordered locus">Ccel_0358</name>
</gene>
<evidence type="ECO:0008006" key="3">
    <source>
        <dbReference type="Google" id="ProtNLM"/>
    </source>
</evidence>